<gene>
    <name evidence="1" type="ORF">AN396_13285</name>
</gene>
<comment type="caution">
    <text evidence="1">The sequence shown here is derived from an EMBL/GenBank/DDBJ whole genome shotgun (WGS) entry which is preliminary data.</text>
</comment>
<dbReference type="EMBL" id="LJDB01000007">
    <property type="protein sequence ID" value="ONI42767.1"/>
    <property type="molecule type" value="Genomic_DNA"/>
</dbReference>
<sequence length="202" mass="23115">MVKHYFAVLGSSVAICITVFLLTYYVIFKENSTPPIEHEAIIPTIPTLPTTPILEPSPEVLEPEIHITPTTKVTITLKDQEGNIVSKEIVDSINMLQLTENDIRDLFPDYDLIEFTEKVVTLEKSIYIEPEEVIYCLGFRGDDIGIVIGENEFEPIGLNRNEFSSYVNTLLQHELISINVEDRERLRQNPYYLENILQSISE</sequence>
<proteinExistence type="predicted"/>
<reference evidence="1" key="1">
    <citation type="submission" date="2016-08" db="EMBL/GenBank/DDBJ databases">
        <authorList>
            <person name="Ngugi D.K."/>
            <person name="Miyake S."/>
            <person name="Stingl U."/>
        </authorList>
    </citation>
    <scope>NUCLEOTIDE SEQUENCE</scope>
    <source>
        <strain evidence="1">SCG-B11WGA-EpuloA1</strain>
    </source>
</reference>
<name>A0ACC8XGV1_9FIRM</name>
<keyword evidence="2" id="KW-1185">Reference proteome</keyword>
<accession>A0ACC8XGV1</accession>
<evidence type="ECO:0000313" key="2">
    <source>
        <dbReference type="Proteomes" id="UP000188605"/>
    </source>
</evidence>
<protein>
    <submittedName>
        <fullName evidence="1">Uncharacterized protein</fullName>
    </submittedName>
</protein>
<evidence type="ECO:0000313" key="1">
    <source>
        <dbReference type="EMBL" id="ONI42767.1"/>
    </source>
</evidence>
<organism evidence="1 2">
    <name type="scientific">Candidatus Epulonipiscium fishelsonii</name>
    <dbReference type="NCBI Taxonomy" id="77094"/>
    <lineage>
        <taxon>Bacteria</taxon>
        <taxon>Bacillati</taxon>
        <taxon>Bacillota</taxon>
        <taxon>Clostridia</taxon>
        <taxon>Lachnospirales</taxon>
        <taxon>Lachnospiraceae</taxon>
        <taxon>Candidatus Epulonipiscium</taxon>
    </lineage>
</organism>
<dbReference type="Proteomes" id="UP000188605">
    <property type="component" value="Unassembled WGS sequence"/>
</dbReference>